<dbReference type="EC" id="2.4.1.256" evidence="4 14"/>
<feature type="transmembrane region" description="Helical" evidence="14">
    <location>
        <begin position="412"/>
        <end position="433"/>
    </location>
</feature>
<reference evidence="15" key="1">
    <citation type="submission" date="2022-07" db="EMBL/GenBank/DDBJ databases">
        <title>Phylogenomic reconstructions and comparative analyses of Kickxellomycotina fungi.</title>
        <authorList>
            <person name="Reynolds N.K."/>
            <person name="Stajich J.E."/>
            <person name="Barry K."/>
            <person name="Grigoriev I.V."/>
            <person name="Crous P."/>
            <person name="Smith M.E."/>
        </authorList>
    </citation>
    <scope>NUCLEOTIDE SEQUENCE</scope>
    <source>
        <strain evidence="15">NBRC 105414</strain>
    </source>
</reference>
<feature type="transmembrane region" description="Helical" evidence="14">
    <location>
        <begin position="224"/>
        <end position="245"/>
    </location>
</feature>
<comment type="function">
    <text evidence="12">Dol-P-Glc:Glc(2)Man(9)GlcNAc(2)-PP-Dol alpha-1,2-glucosyltransferase that operates in the biosynthetic pathway of dolichol-linked oligosaccharides, the glycan precursors employed in protein asparagine (N)-glycosylation. The assembly of dolichol-linked oligosaccharides begins on the cytosolic side of the endoplasmic reticulum membrane and finishes in its lumen. The sequential addition of sugars to dolichol pyrophosphate produces dolichol-linked oligosaccharides containing fourteen sugars, including two GlcNAcs, nine mannoses and three glucoses. Once assembled, the oligosaccharide is transferred from the lipid to nascent proteins by oligosaccharyltransferases. In the lumen of the endoplasmic reticulum, adds the third and last glucose residue from dolichyl phosphate glucose (Dol-P-Glc) onto the lipid-linked oligosaccharide intermediate Glc(2)Man(9)GlcNAc(2)-PP-Dol to produce Glc(3)Man(9)GlcNAc(2)-PP-Dol.</text>
</comment>
<comment type="subcellular location">
    <subcellularLocation>
        <location evidence="1">Endoplasmic reticulum membrane</location>
        <topology evidence="1">Multi-pass membrane protein</topology>
    </subcellularLocation>
</comment>
<evidence type="ECO:0000256" key="7">
    <source>
        <dbReference type="ARBA" id="ARBA00022679"/>
    </source>
</evidence>
<sequence length="451" mass="47838">MEAAAAFAVYAATSYAVLRRVGAAAGEPYMDEVFHIPQAQRYCAGDFGAWDPKLTTPPGLYLASAAALAAARAPCTVAGLRATNWALGLALFWTLHGLVRRLHGAGRGSAGRAAAATLALALFPVTFFFHHLYYTDTAAVLAVLAAYLLSLHGRHALAGAAGAASLWMRQTNVVWVAFIGASAALRWLGERRGVARAGEPLGRSVAQLGAWAAGQRRGAGDARALARLLAPYAGVAALFGGFVAANGGIVLGDKAHHRAQLHAPQLLYFGAYVAAMAAPAVLAAGAGPGGLARAVARRPARSLALAAAMAGAVRCCTVEHPFLLSDNRHYPFYVWKNVFRRHWAARYAAVPAYVCAATGVQRALRRTPALWQLGLALCAAAALVPSPLLELRYFTVPYYFARLHMPLAGSRAALAAELAWFAAINAATIWLFLSRPFAWDSEPGRQQRFMW</sequence>
<evidence type="ECO:0000256" key="14">
    <source>
        <dbReference type="PIRNR" id="PIRNR028810"/>
    </source>
</evidence>
<dbReference type="GO" id="GO:0005789">
    <property type="term" value="C:endoplasmic reticulum membrane"/>
    <property type="evidence" value="ECO:0007669"/>
    <property type="project" value="UniProtKB-SubCell"/>
</dbReference>
<keyword evidence="10 14" id="KW-1133">Transmembrane helix</keyword>
<dbReference type="EMBL" id="JANBUL010000019">
    <property type="protein sequence ID" value="KAJ2784832.1"/>
    <property type="molecule type" value="Genomic_DNA"/>
</dbReference>
<feature type="transmembrane region" description="Helical" evidence="14">
    <location>
        <begin position="370"/>
        <end position="391"/>
    </location>
</feature>
<protein>
    <recommendedName>
        <fullName evidence="5 14">Dol-P-Glc:Glc(2)Man(9)GlcNAc(2)-PP-Dol alpha-1,2-glucosyltransferase</fullName>
        <ecNumber evidence="4 14">2.4.1.256</ecNumber>
    </recommendedName>
</protein>
<evidence type="ECO:0000256" key="12">
    <source>
        <dbReference type="ARBA" id="ARBA00044727"/>
    </source>
</evidence>
<evidence type="ECO:0000256" key="9">
    <source>
        <dbReference type="ARBA" id="ARBA00022824"/>
    </source>
</evidence>
<proteinExistence type="inferred from homology"/>
<organism evidence="15 16">
    <name type="scientific">Coemansia javaensis</name>
    <dbReference type="NCBI Taxonomy" id="2761396"/>
    <lineage>
        <taxon>Eukaryota</taxon>
        <taxon>Fungi</taxon>
        <taxon>Fungi incertae sedis</taxon>
        <taxon>Zoopagomycota</taxon>
        <taxon>Kickxellomycotina</taxon>
        <taxon>Kickxellomycetes</taxon>
        <taxon>Kickxellales</taxon>
        <taxon>Kickxellaceae</taxon>
        <taxon>Coemansia</taxon>
    </lineage>
</organism>
<keyword evidence="9" id="KW-0256">Endoplasmic reticulum</keyword>
<evidence type="ECO:0000313" key="15">
    <source>
        <dbReference type="EMBL" id="KAJ2784832.1"/>
    </source>
</evidence>
<dbReference type="InterPro" id="IPR016900">
    <property type="entry name" value="Alg10"/>
</dbReference>
<dbReference type="PIRSF" id="PIRSF028810">
    <property type="entry name" value="Alpha1_2_glucosyltferase_Alg10"/>
    <property type="match status" value="1"/>
</dbReference>
<evidence type="ECO:0000256" key="3">
    <source>
        <dbReference type="ARBA" id="ARBA00010600"/>
    </source>
</evidence>
<comment type="caution">
    <text evidence="15">The sequence shown here is derived from an EMBL/GenBank/DDBJ whole genome shotgun (WGS) entry which is preliminary data.</text>
</comment>
<feature type="transmembrane region" description="Helical" evidence="14">
    <location>
        <begin position="111"/>
        <end position="133"/>
    </location>
</feature>
<keyword evidence="8 14" id="KW-0812">Transmembrane</keyword>
<comment type="caution">
    <text evidence="14">Lacks conserved residue(s) required for the propagation of feature annotation.</text>
</comment>
<name>A0A9W8HJT4_9FUNG</name>
<evidence type="ECO:0000256" key="6">
    <source>
        <dbReference type="ARBA" id="ARBA00022676"/>
    </source>
</evidence>
<evidence type="ECO:0000256" key="13">
    <source>
        <dbReference type="ARBA" id="ARBA00048064"/>
    </source>
</evidence>
<evidence type="ECO:0000256" key="8">
    <source>
        <dbReference type="ARBA" id="ARBA00022692"/>
    </source>
</evidence>
<dbReference type="PANTHER" id="PTHR12989">
    <property type="entry name" value="ALPHA-1,2-GLUCOSYLTRANSFERASE ALG10"/>
    <property type="match status" value="1"/>
</dbReference>
<dbReference type="AlphaFoldDB" id="A0A9W8HJT4"/>
<feature type="transmembrane region" description="Helical" evidence="14">
    <location>
        <begin position="82"/>
        <end position="99"/>
    </location>
</feature>
<feature type="transmembrane region" description="Helical" evidence="14">
    <location>
        <begin position="172"/>
        <end position="189"/>
    </location>
</feature>
<feature type="transmembrane region" description="Helical" evidence="14">
    <location>
        <begin position="266"/>
        <end position="291"/>
    </location>
</feature>
<dbReference type="GO" id="GO:0106073">
    <property type="term" value="F:dolichyl pyrophosphate Glc2Man9GlcNAc2 alpha-1,2-glucosyltransferase activity"/>
    <property type="evidence" value="ECO:0007669"/>
    <property type="project" value="UniProtKB-UniRule"/>
</dbReference>
<keyword evidence="6 14" id="KW-0328">Glycosyltransferase</keyword>
<evidence type="ECO:0000256" key="1">
    <source>
        <dbReference type="ARBA" id="ARBA00004477"/>
    </source>
</evidence>
<dbReference type="GO" id="GO:0006488">
    <property type="term" value="P:dolichol-linked oligosaccharide biosynthetic process"/>
    <property type="evidence" value="ECO:0007669"/>
    <property type="project" value="UniProtKB-UniRule"/>
</dbReference>
<dbReference type="Pfam" id="PF04922">
    <property type="entry name" value="DIE2_ALG10"/>
    <property type="match status" value="1"/>
</dbReference>
<comment type="catalytic activity">
    <reaction evidence="13">
        <text>an alpha-D-Glc-(1-&gt;3)-alpha-D-Glc-(1-&gt;3)-alpha-D-Man-(1-&gt;2)-alpha-D-Man-(1-&gt;2)-alpha-D-Man-(1-&gt;3)-[alpha-D-Man-(1-&gt;2)-alpha-D-Man-(1-&gt;3)-[alpha-D-Man-(1-&gt;2)-alpha-D-Man-(1-&gt;6)]-alpha-D-Man-(1-&gt;6)]-beta-D-Man-(1-&gt;4)-beta-D-GlcNAc-(1-&gt;4)-alpha-D-GlcNAc-diphospho-di-trans,poly-cis-dolichol + a di-trans,poly-cis-dolichyl beta-D-glucosyl phosphate = a alpha-D-Glc-(1-&gt;2)-alpha-D-Glc-(1-&gt;3)-alpha-D-Glc-(1-&gt;3)-alpha-D-Man-(1-&gt;2)-alpha-D-Man-(1-&gt;2)-alpha-D-Man-(1-&gt;3)-[alpha-D-Man-(1-&gt;2)-alpha-D-Man-(1-&gt;3)-[alpha-D-Man-(1-&gt;2)-alpha-D-Man-(1-&gt;6)]-alpha-D-Man-(1-&gt;6)]-beta-D-Man-(1-&gt;4)-beta-D-GlcNAc-(1-&gt;4)-alpha-D-GlcNAc-diphospho-di-trans,poly-cis-dolichol + a di-trans,poly-cis-dolichyl phosphate + H(+)</text>
        <dbReference type="Rhea" id="RHEA:29543"/>
        <dbReference type="Rhea" id="RHEA-COMP:19498"/>
        <dbReference type="Rhea" id="RHEA-COMP:19502"/>
        <dbReference type="Rhea" id="RHEA-COMP:19512"/>
        <dbReference type="Rhea" id="RHEA-COMP:19522"/>
        <dbReference type="ChEBI" id="CHEBI:15378"/>
        <dbReference type="ChEBI" id="CHEBI:57525"/>
        <dbReference type="ChEBI" id="CHEBI:57683"/>
        <dbReference type="ChEBI" id="CHEBI:132522"/>
        <dbReference type="ChEBI" id="CHEBI:132523"/>
        <dbReference type="EC" id="2.4.1.256"/>
    </reaction>
    <physiologicalReaction direction="left-to-right" evidence="13">
        <dbReference type="Rhea" id="RHEA:29544"/>
    </physiologicalReaction>
</comment>
<evidence type="ECO:0000256" key="4">
    <source>
        <dbReference type="ARBA" id="ARBA00011967"/>
    </source>
</evidence>
<comment type="similarity">
    <text evidence="3 14">Belongs to the ALG10 glucosyltransferase family.</text>
</comment>
<evidence type="ECO:0000256" key="5">
    <source>
        <dbReference type="ARBA" id="ARBA00018512"/>
    </source>
</evidence>
<gene>
    <name evidence="15" type="primary">ALG10</name>
    <name evidence="15" type="ORF">H4R18_000866</name>
</gene>
<feature type="transmembrane region" description="Helical" evidence="14">
    <location>
        <begin position="139"/>
        <end position="160"/>
    </location>
</feature>
<accession>A0A9W8HJT4</accession>
<keyword evidence="7 15" id="KW-0808">Transferase</keyword>
<keyword evidence="11 14" id="KW-0472">Membrane</keyword>
<comment type="pathway">
    <text evidence="2">Protein modification; protein glycosylation.</text>
</comment>
<dbReference type="PANTHER" id="PTHR12989:SF10">
    <property type="entry name" value="DOL-P-GLC:GLC(2)MAN(9)GLCNAC(2)-PP-DOL ALPHA-1,2-GLUCOSYLTRANSFERASE-RELATED"/>
    <property type="match status" value="1"/>
</dbReference>
<evidence type="ECO:0000256" key="2">
    <source>
        <dbReference type="ARBA" id="ARBA00004922"/>
    </source>
</evidence>
<evidence type="ECO:0000256" key="10">
    <source>
        <dbReference type="ARBA" id="ARBA00022989"/>
    </source>
</evidence>
<dbReference type="Proteomes" id="UP001140217">
    <property type="component" value="Unassembled WGS sequence"/>
</dbReference>
<evidence type="ECO:0000313" key="16">
    <source>
        <dbReference type="Proteomes" id="UP001140217"/>
    </source>
</evidence>
<keyword evidence="16" id="KW-1185">Reference proteome</keyword>
<evidence type="ECO:0000256" key="11">
    <source>
        <dbReference type="ARBA" id="ARBA00023136"/>
    </source>
</evidence>
<dbReference type="OrthoDB" id="4769at2759"/>